<evidence type="ECO:0000256" key="8">
    <source>
        <dbReference type="SAM" id="Phobius"/>
    </source>
</evidence>
<dbReference type="SMART" id="SM00388">
    <property type="entry name" value="HisKA"/>
    <property type="match status" value="1"/>
</dbReference>
<keyword evidence="6" id="KW-0902">Two-component regulatory system</keyword>
<dbReference type="InterPro" id="IPR005467">
    <property type="entry name" value="His_kinase_dom"/>
</dbReference>
<evidence type="ECO:0000256" key="5">
    <source>
        <dbReference type="ARBA" id="ARBA00022777"/>
    </source>
</evidence>
<evidence type="ECO:0000259" key="9">
    <source>
        <dbReference type="PROSITE" id="PS50109"/>
    </source>
</evidence>
<keyword evidence="8" id="KW-1133">Transmembrane helix</keyword>
<dbReference type="PANTHER" id="PTHR43547:SF2">
    <property type="entry name" value="HYBRID SIGNAL TRANSDUCTION HISTIDINE KINASE C"/>
    <property type="match status" value="1"/>
</dbReference>
<keyword evidence="3" id="KW-0597">Phosphoprotein</keyword>
<dbReference type="Gene3D" id="1.10.287.130">
    <property type="match status" value="1"/>
</dbReference>
<proteinExistence type="predicted"/>
<dbReference type="PROSITE" id="PS50109">
    <property type="entry name" value="HIS_KIN"/>
    <property type="match status" value="1"/>
</dbReference>
<evidence type="ECO:0000256" key="1">
    <source>
        <dbReference type="ARBA" id="ARBA00000085"/>
    </source>
</evidence>
<feature type="transmembrane region" description="Helical" evidence="8">
    <location>
        <begin position="141"/>
        <end position="163"/>
    </location>
</feature>
<dbReference type="EMBL" id="PFPL01000006">
    <property type="protein sequence ID" value="PIZ96845.1"/>
    <property type="molecule type" value="Genomic_DNA"/>
</dbReference>
<evidence type="ECO:0000256" key="3">
    <source>
        <dbReference type="ARBA" id="ARBA00022553"/>
    </source>
</evidence>
<feature type="transmembrane region" description="Helical" evidence="8">
    <location>
        <begin position="175"/>
        <end position="199"/>
    </location>
</feature>
<reference evidence="11" key="1">
    <citation type="submission" date="2017-09" db="EMBL/GenBank/DDBJ databases">
        <title>Depth-based differentiation of microbial function through sediment-hosted aquifers and enrichment of novel symbionts in the deep terrestrial subsurface.</title>
        <authorList>
            <person name="Probst A.J."/>
            <person name="Ladd B."/>
            <person name="Jarett J.K."/>
            <person name="Geller-Mcgrath D.E."/>
            <person name="Sieber C.M.K."/>
            <person name="Emerson J.B."/>
            <person name="Anantharaman K."/>
            <person name="Thomas B.C."/>
            <person name="Malmstrom R."/>
            <person name="Stieglmeier M."/>
            <person name="Klingl A."/>
            <person name="Woyke T."/>
            <person name="Ryan C.M."/>
            <person name="Banfield J.F."/>
        </authorList>
    </citation>
    <scope>NUCLEOTIDE SEQUENCE [LARGE SCALE GENOMIC DNA]</scope>
</reference>
<feature type="transmembrane region" description="Helical" evidence="8">
    <location>
        <begin position="235"/>
        <end position="253"/>
    </location>
</feature>
<dbReference type="InterPro" id="IPR003661">
    <property type="entry name" value="HisK_dim/P_dom"/>
</dbReference>
<dbReference type="Proteomes" id="UP000231453">
    <property type="component" value="Unassembled WGS sequence"/>
</dbReference>
<evidence type="ECO:0000313" key="10">
    <source>
        <dbReference type="EMBL" id="PIZ96845.1"/>
    </source>
</evidence>
<dbReference type="GO" id="GO:0000155">
    <property type="term" value="F:phosphorelay sensor kinase activity"/>
    <property type="evidence" value="ECO:0007669"/>
    <property type="project" value="InterPro"/>
</dbReference>
<keyword evidence="4" id="KW-0808">Transferase</keyword>
<dbReference type="InterPro" id="IPR036890">
    <property type="entry name" value="HATPase_C_sf"/>
</dbReference>
<dbReference type="CDD" id="cd00075">
    <property type="entry name" value="HATPase"/>
    <property type="match status" value="1"/>
</dbReference>
<dbReference type="SUPFAM" id="SSF55874">
    <property type="entry name" value="ATPase domain of HSP90 chaperone/DNA topoisomerase II/histidine kinase"/>
    <property type="match status" value="1"/>
</dbReference>
<dbReference type="Pfam" id="PF00512">
    <property type="entry name" value="HisKA"/>
    <property type="match status" value="1"/>
</dbReference>
<dbReference type="Gene3D" id="3.30.565.10">
    <property type="entry name" value="Histidine kinase-like ATPase, C-terminal domain"/>
    <property type="match status" value="1"/>
</dbReference>
<comment type="catalytic activity">
    <reaction evidence="1">
        <text>ATP + protein L-histidine = ADP + protein N-phospho-L-histidine.</text>
        <dbReference type="EC" id="2.7.13.3"/>
    </reaction>
</comment>
<keyword evidence="5" id="KW-0418">Kinase</keyword>
<feature type="transmembrane region" description="Helical" evidence="8">
    <location>
        <begin position="205"/>
        <end position="223"/>
    </location>
</feature>
<feature type="transmembrane region" description="Helical" evidence="8">
    <location>
        <begin position="259"/>
        <end position="280"/>
    </location>
</feature>
<feature type="transmembrane region" description="Helical" evidence="8">
    <location>
        <begin position="6"/>
        <end position="28"/>
    </location>
</feature>
<evidence type="ECO:0000256" key="6">
    <source>
        <dbReference type="ARBA" id="ARBA00023012"/>
    </source>
</evidence>
<dbReference type="InterPro" id="IPR036097">
    <property type="entry name" value="HisK_dim/P_sf"/>
</dbReference>
<dbReference type="PANTHER" id="PTHR43547">
    <property type="entry name" value="TWO-COMPONENT HISTIDINE KINASE"/>
    <property type="match status" value="1"/>
</dbReference>
<organism evidence="10 11">
    <name type="scientific">Candidatus Magasanikbacteria bacterium CG_4_10_14_0_2_um_filter_33_14</name>
    <dbReference type="NCBI Taxonomy" id="1974636"/>
    <lineage>
        <taxon>Bacteria</taxon>
        <taxon>Candidatus Magasanikiibacteriota</taxon>
    </lineage>
</organism>
<dbReference type="CDD" id="cd00082">
    <property type="entry name" value="HisKA"/>
    <property type="match status" value="1"/>
</dbReference>
<dbReference type="EC" id="2.7.13.3" evidence="2"/>
<dbReference type="InterPro" id="IPR003594">
    <property type="entry name" value="HATPase_dom"/>
</dbReference>
<comment type="caution">
    <text evidence="10">The sequence shown here is derived from an EMBL/GenBank/DDBJ whole genome shotgun (WGS) entry which is preliminary data.</text>
</comment>
<dbReference type="PRINTS" id="PR00344">
    <property type="entry name" value="BCTRLSENSOR"/>
</dbReference>
<keyword evidence="7" id="KW-0175">Coiled coil</keyword>
<feature type="transmembrane region" description="Helical" evidence="8">
    <location>
        <begin position="102"/>
        <end position="121"/>
    </location>
</feature>
<gene>
    <name evidence="10" type="ORF">COX80_00395</name>
</gene>
<name>A0A2M7VBZ4_9BACT</name>
<evidence type="ECO:0000256" key="4">
    <source>
        <dbReference type="ARBA" id="ARBA00022679"/>
    </source>
</evidence>
<keyword evidence="8" id="KW-0812">Transmembrane</keyword>
<dbReference type="SMART" id="SM00387">
    <property type="entry name" value="HATPase_c"/>
    <property type="match status" value="1"/>
</dbReference>
<dbReference type="InterPro" id="IPR031621">
    <property type="entry name" value="HisKA_7TM"/>
</dbReference>
<dbReference type="Pfam" id="PF02518">
    <property type="entry name" value="HATPase_c"/>
    <property type="match status" value="1"/>
</dbReference>
<dbReference type="Pfam" id="PF16927">
    <property type="entry name" value="HisKA_7TM"/>
    <property type="match status" value="1"/>
</dbReference>
<sequence>MDQFILDFRNITVLISLAIHASLLWVLFRYGRKTPGGKAYVFAILAIAGWVFPMFLYRSNFLGEAVLWVRILYIMASFTSTTFFYFTLVFPEDKKISFKLKLFLLLENLFVVYLCIHPTWMIKGVELVDKGEDIILWGPLYFLYANHVSFFFLLGFIVLFLKFRKEKGMTRRQILFILSGYFFGANLAMVTNLILPWFGNFEYNWLGQFFSTLVAAFTTYAILRYKLLDIKMVATEAFLLLLNFLLLIRLLFSKDYSDVLVNVIVFILVLFVSFILFLSVKKEIKQKEELASLAHNLEKANLRLQELDQQKTEFLSIASHQLRTPLTIIRGYIELIGDGAYGKVHKPLKEVLKNMDESNDRLMTLVEEFLDITRIEQGRTKFTFEDKNMNELISSVVKELSMKPEFAVKKLKIVWKPDKEITNIYMDEEKVRHVVFNFLDNAIKYSDKGTITISVETEDGGYTVRVKDHGFGFNKEDEVNFFQKFYRGKNVEGTNVNGTGLGIYVCKRFIEKHGGHVWAHSPGLGQGSEFGFWIPGVKGKE</sequence>
<evidence type="ECO:0000256" key="7">
    <source>
        <dbReference type="SAM" id="Coils"/>
    </source>
</evidence>
<accession>A0A2M7VBZ4</accession>
<evidence type="ECO:0000256" key="2">
    <source>
        <dbReference type="ARBA" id="ARBA00012438"/>
    </source>
</evidence>
<dbReference type="AlphaFoldDB" id="A0A2M7VBZ4"/>
<feature type="transmembrane region" description="Helical" evidence="8">
    <location>
        <begin position="40"/>
        <end position="59"/>
    </location>
</feature>
<feature type="coiled-coil region" evidence="7">
    <location>
        <begin position="280"/>
        <end position="317"/>
    </location>
</feature>
<keyword evidence="8" id="KW-0472">Membrane</keyword>
<dbReference type="InterPro" id="IPR004358">
    <property type="entry name" value="Sig_transdc_His_kin-like_C"/>
</dbReference>
<protein>
    <recommendedName>
        <fullName evidence="2">histidine kinase</fullName>
        <ecNumber evidence="2">2.7.13.3</ecNumber>
    </recommendedName>
</protein>
<dbReference type="FunFam" id="1.10.287.130:FF:000001">
    <property type="entry name" value="Two-component sensor histidine kinase"/>
    <property type="match status" value="1"/>
</dbReference>
<feature type="transmembrane region" description="Helical" evidence="8">
    <location>
        <begin position="71"/>
        <end position="90"/>
    </location>
</feature>
<feature type="domain" description="Histidine kinase" evidence="9">
    <location>
        <begin position="317"/>
        <end position="538"/>
    </location>
</feature>
<dbReference type="SUPFAM" id="SSF47384">
    <property type="entry name" value="Homodimeric domain of signal transducing histidine kinase"/>
    <property type="match status" value="1"/>
</dbReference>
<evidence type="ECO:0000313" key="11">
    <source>
        <dbReference type="Proteomes" id="UP000231453"/>
    </source>
</evidence>